<dbReference type="RefSeq" id="WP_023160419.1">
    <property type="nucleotide sequence ID" value="NZ_CGBR01000027.1"/>
</dbReference>
<evidence type="ECO:0000313" key="2">
    <source>
        <dbReference type="Proteomes" id="UP000048841"/>
    </source>
</evidence>
<sequence>MSFQLKFEQKGDFQAWYACQAWLNDRGYSYGQTSARAPGVGVLKGDFCIAKMHNLTKQEIKQLDGRVDGDFREGPVTLRLKVAPKEKHDKEYFVISLNHNQRSDSYVILWAENNSGYQGRIESAGRYSEERILSNLGYYNCGCSAIAVPCEVLERLAEPVRKGFFDTDDGRWVVNCRKNWVDILKHTICKPQHKPEPEYKGSRRKQEA</sequence>
<proteinExistence type="predicted"/>
<accession>A0A0T7P7M7</accession>
<gene>
    <name evidence="1" type="ORF">ERS137941_03206</name>
</gene>
<reference evidence="1 2" key="1">
    <citation type="submission" date="2015-03" db="EMBL/GenBank/DDBJ databases">
        <authorList>
            <person name="Murphy D."/>
        </authorList>
    </citation>
    <scope>NUCLEOTIDE SEQUENCE [LARGE SCALE GENOMIC DNA]</scope>
    <source>
        <strain evidence="1 2">IP26249</strain>
    </source>
</reference>
<dbReference type="AlphaFoldDB" id="A0A0T7P7M7"/>
<dbReference type="EMBL" id="CGBR01000027">
    <property type="protein sequence ID" value="CFQ69832.1"/>
    <property type="molecule type" value="Genomic_DNA"/>
</dbReference>
<dbReference type="Proteomes" id="UP000048841">
    <property type="component" value="Unassembled WGS sequence"/>
</dbReference>
<evidence type="ECO:0000313" key="1">
    <source>
        <dbReference type="EMBL" id="CFQ69832.1"/>
    </source>
</evidence>
<name>A0A0T7P7M7_YEREN</name>
<organism evidence="1 2">
    <name type="scientific">Yersinia enterocolitica</name>
    <dbReference type="NCBI Taxonomy" id="630"/>
    <lineage>
        <taxon>Bacteria</taxon>
        <taxon>Pseudomonadati</taxon>
        <taxon>Pseudomonadota</taxon>
        <taxon>Gammaproteobacteria</taxon>
        <taxon>Enterobacterales</taxon>
        <taxon>Yersiniaceae</taxon>
        <taxon>Yersinia</taxon>
    </lineage>
</organism>
<protein>
    <submittedName>
        <fullName evidence="1">Uncharacterized protein</fullName>
    </submittedName>
</protein>